<organism evidence="1 2">
    <name type="scientific">Dactylosporangium darangshiense</name>
    <dbReference type="NCBI Taxonomy" id="579108"/>
    <lineage>
        <taxon>Bacteria</taxon>
        <taxon>Bacillati</taxon>
        <taxon>Actinomycetota</taxon>
        <taxon>Actinomycetes</taxon>
        <taxon>Micromonosporales</taxon>
        <taxon>Micromonosporaceae</taxon>
        <taxon>Dactylosporangium</taxon>
    </lineage>
</organism>
<dbReference type="Proteomes" id="UP001500620">
    <property type="component" value="Unassembled WGS sequence"/>
</dbReference>
<accession>A0ABP8CTI6</accession>
<dbReference type="EMBL" id="BAABAT010000001">
    <property type="protein sequence ID" value="GAA4243112.1"/>
    <property type="molecule type" value="Genomic_DNA"/>
</dbReference>
<evidence type="ECO:0008006" key="3">
    <source>
        <dbReference type="Google" id="ProtNLM"/>
    </source>
</evidence>
<evidence type="ECO:0000313" key="1">
    <source>
        <dbReference type="EMBL" id="GAA4243112.1"/>
    </source>
</evidence>
<dbReference type="InterPro" id="IPR059206">
    <property type="entry name" value="Sll1717-like"/>
</dbReference>
<gene>
    <name evidence="1" type="ORF">GCM10022255_000810</name>
</gene>
<evidence type="ECO:0000313" key="2">
    <source>
        <dbReference type="Proteomes" id="UP001500620"/>
    </source>
</evidence>
<dbReference type="RefSeq" id="WP_345119933.1">
    <property type="nucleotide sequence ID" value="NZ_BAABAT010000001.1"/>
</dbReference>
<protein>
    <recommendedName>
        <fullName evidence="3">Orc1-like AAA ATPase domain-containing protein</fullName>
    </recommendedName>
</protein>
<proteinExistence type="predicted"/>
<dbReference type="NCBIfam" id="NF047389">
    <property type="entry name" value="ATPase_Sll1717"/>
    <property type="match status" value="1"/>
</dbReference>
<name>A0ABP8CTI6_9ACTN</name>
<reference evidence="2" key="1">
    <citation type="journal article" date="2019" name="Int. J. Syst. Evol. Microbiol.">
        <title>The Global Catalogue of Microorganisms (GCM) 10K type strain sequencing project: providing services to taxonomists for standard genome sequencing and annotation.</title>
        <authorList>
            <consortium name="The Broad Institute Genomics Platform"/>
            <consortium name="The Broad Institute Genome Sequencing Center for Infectious Disease"/>
            <person name="Wu L."/>
            <person name="Ma J."/>
        </authorList>
    </citation>
    <scope>NUCLEOTIDE SEQUENCE [LARGE SCALE GENOMIC DNA]</scope>
    <source>
        <strain evidence="2">JCM 17441</strain>
    </source>
</reference>
<sequence length="529" mass="59207">MNSGPSVLSTGAAPFGNPDGARENLDSLLERFVDFAGNEAFGALATRADDMRARVIVGRMGAGKTVYLRRLQASADHEASVYADTSQGDLPSTESIVRTCQFFERRDLVEMWQRLWSCSITRTVAAHILRQRGLRERLDGELREELQRYAHLIGQGRAPGTVYSHLADILYEYDAKHKLVAYLQRRDWNDLTHFLREAIVDLPPIAFYIDGVDESFAYAPMYWLPCQEGLFHAVMQWLKDHRIGGRLHVVVAIRDVVFSSVLRSEMASKYRGEPHVRVLDWDAASLKYLLYNKIERLDKRYLTEPAAEDPMTAWLGHAEIENLARGSRETAIDYVLRHTRLIPRDLVEIGNSLSNVALRAKRAGSGPPSQQSIRDTVSAAAGAFGNDQIQQCANQISADLAPAKSGQHGYADFYVGRHSYIRDDIVEALRESLLLLGTDRFDAPSLLCARDLLRQHFDGQTDLATVLWQNGLLGFVGKRNGADGTFFYSMGGMSELQPPLSEREYVLHPCLIDAVGIRSVGSRPVRPFA</sequence>
<comment type="caution">
    <text evidence="1">The sequence shown here is derived from an EMBL/GenBank/DDBJ whole genome shotgun (WGS) entry which is preliminary data.</text>
</comment>
<keyword evidence="2" id="KW-1185">Reference proteome</keyword>